<accession>A0ABS6C6H6</accession>
<organism evidence="1 2">
    <name type="scientific">Clostridium algidicarnis</name>
    <dbReference type="NCBI Taxonomy" id="37659"/>
    <lineage>
        <taxon>Bacteria</taxon>
        <taxon>Bacillati</taxon>
        <taxon>Bacillota</taxon>
        <taxon>Clostridia</taxon>
        <taxon>Eubacteriales</taxon>
        <taxon>Clostridiaceae</taxon>
        <taxon>Clostridium</taxon>
    </lineage>
</organism>
<protein>
    <submittedName>
        <fullName evidence="1">Head-tail connector protein</fullName>
    </submittedName>
</protein>
<dbReference type="CDD" id="cd08054">
    <property type="entry name" value="gp6"/>
    <property type="match status" value="1"/>
</dbReference>
<name>A0ABS6C6H6_9CLOT</name>
<reference evidence="1 2" key="1">
    <citation type="submission" date="2021-06" db="EMBL/GenBank/DDBJ databases">
        <title>Clostridia strains as spoilage organisms.</title>
        <authorList>
            <person name="Wambui J."/>
            <person name="Stephan R."/>
            <person name="Stevens M.J.A."/>
        </authorList>
    </citation>
    <scope>NUCLEOTIDE SEQUENCE [LARGE SCALE GENOMIC DNA]</scope>
    <source>
        <strain evidence="1 2">CM013</strain>
    </source>
</reference>
<evidence type="ECO:0000313" key="1">
    <source>
        <dbReference type="EMBL" id="MBU3221101.1"/>
    </source>
</evidence>
<dbReference type="EMBL" id="JAHLDG010000035">
    <property type="protein sequence ID" value="MBU3221101.1"/>
    <property type="molecule type" value="Genomic_DNA"/>
</dbReference>
<dbReference type="InterPro" id="IPR006450">
    <property type="entry name" value="Phage_HK97_gp6-like"/>
</dbReference>
<evidence type="ECO:0000313" key="2">
    <source>
        <dbReference type="Proteomes" id="UP000740830"/>
    </source>
</evidence>
<keyword evidence="2" id="KW-1185">Reference proteome</keyword>
<gene>
    <name evidence="1" type="ORF">KPL27_13620</name>
</gene>
<dbReference type="Proteomes" id="UP000740830">
    <property type="component" value="Unassembled WGS sequence"/>
</dbReference>
<comment type="caution">
    <text evidence="1">The sequence shown here is derived from an EMBL/GenBank/DDBJ whole genome shotgun (WGS) entry which is preliminary data.</text>
</comment>
<dbReference type="NCBIfam" id="TIGR01560">
    <property type="entry name" value="put_DNA_pack"/>
    <property type="match status" value="1"/>
</dbReference>
<proteinExistence type="predicted"/>
<sequence>MQCHWWGITWDYSCKYHRYIWQPSVTAEEICEGILRYPISEFTTVPETVKQAVLYAVSNMYENRENFETKEVLETMTRLLFSYRRESW</sequence>